<keyword evidence="1" id="KW-1133">Transmembrane helix</keyword>
<sequence>MPTLFVPVLRWGLPGAATAYDAMSWAVAVAQVAYVTRHCRERGWDGLSWDALGTLALHQTLHPLEEDRRKIKELKNKSADWQLDLLQFGSNTSEVIVITTGHFAFLHSCRHTFSSLALKELNHRKNKDRSTSPDSMPMKKLIAVAQARRFSRSTSFPDNFLNAKYIPETSINIPSKEGPHRQFSPSNRIIMSTSGNDNVNSRSPFDNIQQKKLAAHGANAARRSFKDFLSTLTRTKESISRATRVAMECAKFGIAGEVMYDAFGVRLHAGKQAKVLNQIVYELPLEHPLAETRPLRELLGHTPPQVFAGGVLGFAVATFIAMIAGLGS</sequence>
<dbReference type="SMR" id="A0A1D6QP76"/>
<dbReference type="Pfam" id="PF02681">
    <property type="entry name" value="DUF212"/>
    <property type="match status" value="1"/>
</dbReference>
<dbReference type="AlphaFoldDB" id="A0A1D6QP76"/>
<feature type="transmembrane region" description="Helical" evidence="1">
    <location>
        <begin position="306"/>
        <end position="326"/>
    </location>
</feature>
<dbReference type="InterPro" id="IPR003832">
    <property type="entry name" value="DUF212"/>
</dbReference>
<evidence type="ECO:0000313" key="2">
    <source>
        <dbReference type="EMBL" id="AQK59372.1"/>
    </source>
</evidence>
<keyword evidence="1" id="KW-0472">Membrane</keyword>
<reference evidence="2" key="1">
    <citation type="submission" date="2015-12" db="EMBL/GenBank/DDBJ databases">
        <title>Update maize B73 reference genome by single molecule sequencing technologies.</title>
        <authorList>
            <consortium name="Maize Genome Sequencing Project"/>
            <person name="Ware D."/>
        </authorList>
    </citation>
    <scope>NUCLEOTIDE SEQUENCE</scope>
    <source>
        <tissue evidence="2">Seedling</tissue>
    </source>
</reference>
<keyword evidence="1" id="KW-0812">Transmembrane</keyword>
<dbReference type="PANTHER" id="PTHR12550">
    <property type="entry name" value="HEPATOMA-DERIVED GROWTH FACTOR-RELATED"/>
    <property type="match status" value="1"/>
</dbReference>
<proteinExistence type="predicted"/>
<keyword evidence="2" id="KW-0575">Peroxidase</keyword>
<dbReference type="GO" id="GO:0004601">
    <property type="term" value="F:peroxidase activity"/>
    <property type="evidence" value="ECO:0007669"/>
    <property type="project" value="UniProtKB-KW"/>
</dbReference>
<organism evidence="2">
    <name type="scientific">Zea mays</name>
    <name type="common">Maize</name>
    <dbReference type="NCBI Taxonomy" id="4577"/>
    <lineage>
        <taxon>Eukaryota</taxon>
        <taxon>Viridiplantae</taxon>
        <taxon>Streptophyta</taxon>
        <taxon>Embryophyta</taxon>
        <taxon>Tracheophyta</taxon>
        <taxon>Spermatophyta</taxon>
        <taxon>Magnoliopsida</taxon>
        <taxon>Liliopsida</taxon>
        <taxon>Poales</taxon>
        <taxon>Poaceae</taxon>
        <taxon>PACMAD clade</taxon>
        <taxon>Panicoideae</taxon>
        <taxon>Andropogonodae</taxon>
        <taxon>Andropogoneae</taxon>
        <taxon>Tripsacinae</taxon>
        <taxon>Zea</taxon>
    </lineage>
</organism>
<dbReference type="STRING" id="4577.A0A1D6QP76"/>
<gene>
    <name evidence="2" type="ORF">ZEAMMB73_Zm00001d053398</name>
</gene>
<keyword evidence="2" id="KW-0560">Oxidoreductase</keyword>
<accession>A0A1D6QP76</accession>
<dbReference type="EMBL" id="CM000780">
    <property type="protein sequence ID" value="AQK59372.1"/>
    <property type="molecule type" value="Genomic_DNA"/>
</dbReference>
<dbReference type="ExpressionAtlas" id="A0A1D6QP76">
    <property type="expression patterns" value="baseline and differential"/>
</dbReference>
<name>A0A1D6QP76_MAIZE</name>
<protein>
    <submittedName>
        <fullName evidence="2">Acid phosphatase/vanadium-dependent haloperoxidase-related protein</fullName>
    </submittedName>
</protein>
<dbReference type="InParanoid" id="A0A1D6QP76"/>
<evidence type="ECO:0000256" key="1">
    <source>
        <dbReference type="SAM" id="Phobius"/>
    </source>
</evidence>
<dbReference type="PANTHER" id="PTHR12550:SF83">
    <property type="entry name" value="OS03G0358000 PROTEIN"/>
    <property type="match status" value="1"/>
</dbReference>